<evidence type="ECO:0000313" key="4">
    <source>
        <dbReference type="EMBL" id="CAB4807357.1"/>
    </source>
</evidence>
<evidence type="ECO:0000259" key="1">
    <source>
        <dbReference type="Pfam" id="PF00117"/>
    </source>
</evidence>
<dbReference type="SUPFAM" id="SSF52317">
    <property type="entry name" value="Class I glutamine amidotransferase-like"/>
    <property type="match status" value="1"/>
</dbReference>
<organism evidence="5">
    <name type="scientific">freshwater metagenome</name>
    <dbReference type="NCBI Taxonomy" id="449393"/>
    <lineage>
        <taxon>unclassified sequences</taxon>
        <taxon>metagenomes</taxon>
        <taxon>ecological metagenomes</taxon>
    </lineage>
</organism>
<evidence type="ECO:0000313" key="3">
    <source>
        <dbReference type="EMBL" id="CAB4722547.1"/>
    </source>
</evidence>
<name>A0A6J7BR61_9ZZZZ</name>
<dbReference type="EMBL" id="CAFBOL010000056">
    <property type="protein sequence ID" value="CAB4998438.1"/>
    <property type="molecule type" value="Genomic_DNA"/>
</dbReference>
<evidence type="ECO:0000313" key="5">
    <source>
        <dbReference type="EMBL" id="CAB4846678.1"/>
    </source>
</evidence>
<dbReference type="AlphaFoldDB" id="A0A6J7BR61"/>
<protein>
    <submittedName>
        <fullName evidence="5">Unannotated protein</fullName>
    </submittedName>
</protein>
<dbReference type="EMBL" id="CAFBMT010000004">
    <property type="protein sequence ID" value="CAB4923921.1"/>
    <property type="molecule type" value="Genomic_DNA"/>
</dbReference>
<accession>A0A6J7BR61</accession>
<dbReference type="EMBL" id="CAESGF010000004">
    <property type="protein sequence ID" value="CAB4363001.1"/>
    <property type="molecule type" value="Genomic_DNA"/>
</dbReference>
<dbReference type="PROSITE" id="PS51273">
    <property type="entry name" value="GATASE_TYPE_1"/>
    <property type="match status" value="1"/>
</dbReference>
<feature type="domain" description="Glutamine amidotransferase" evidence="1">
    <location>
        <begin position="65"/>
        <end position="171"/>
    </location>
</feature>
<evidence type="ECO:0000313" key="6">
    <source>
        <dbReference type="EMBL" id="CAB4923921.1"/>
    </source>
</evidence>
<dbReference type="Pfam" id="PF00117">
    <property type="entry name" value="GATase"/>
    <property type="match status" value="1"/>
</dbReference>
<dbReference type="EMBL" id="CAFAAV010000024">
    <property type="protein sequence ID" value="CAB4807357.1"/>
    <property type="molecule type" value="Genomic_DNA"/>
</dbReference>
<dbReference type="InterPro" id="IPR029062">
    <property type="entry name" value="Class_I_gatase-like"/>
</dbReference>
<dbReference type="EMBL" id="CAEZYF010000007">
    <property type="protein sequence ID" value="CAB4722547.1"/>
    <property type="molecule type" value="Genomic_DNA"/>
</dbReference>
<evidence type="ECO:0000313" key="2">
    <source>
        <dbReference type="EMBL" id="CAB4363001.1"/>
    </source>
</evidence>
<dbReference type="PANTHER" id="PTHR42695">
    <property type="entry name" value="GLUTAMINE AMIDOTRANSFERASE YLR126C-RELATED"/>
    <property type="match status" value="1"/>
</dbReference>
<dbReference type="Gene3D" id="3.40.50.880">
    <property type="match status" value="1"/>
</dbReference>
<dbReference type="PANTHER" id="PTHR42695:SF5">
    <property type="entry name" value="GLUTAMINE AMIDOTRANSFERASE YLR126C-RELATED"/>
    <property type="match status" value="1"/>
</dbReference>
<sequence length="233" mass="25438">MRALLIANANDADAGFVGERFRSHGYAFDECQREHPGEWSSLDDRDLVLLLGSDWSVYWPNVAANVAAEVAVIREAARLGVPVFGICFGTQVLAHALGGSVSKASTAEIGWMQIVSDLPHVIADGPWMQWHYDVVTVPPGATELACSAAGTQAWQMGRVFSTQFHPEATETMLRRWCSGDGADELIRVGLSIEELLAVSRSNVDLSRANSDRIVDWFLESVVPSEFHGVLDKP</sequence>
<dbReference type="GO" id="GO:0005829">
    <property type="term" value="C:cytosol"/>
    <property type="evidence" value="ECO:0007669"/>
    <property type="project" value="TreeGrafter"/>
</dbReference>
<dbReference type="EMBL" id="CAFBIY010000010">
    <property type="protein sequence ID" value="CAB4846678.1"/>
    <property type="molecule type" value="Genomic_DNA"/>
</dbReference>
<reference evidence="5" key="1">
    <citation type="submission" date="2020-05" db="EMBL/GenBank/DDBJ databases">
        <authorList>
            <person name="Chiriac C."/>
            <person name="Salcher M."/>
            <person name="Ghai R."/>
            <person name="Kavagutti S V."/>
        </authorList>
    </citation>
    <scope>NUCLEOTIDE SEQUENCE</scope>
</reference>
<proteinExistence type="predicted"/>
<dbReference type="InterPro" id="IPR017926">
    <property type="entry name" value="GATASE"/>
</dbReference>
<gene>
    <name evidence="3" type="ORF">UFOPK2656_01470</name>
    <name evidence="4" type="ORF">UFOPK3099_00501</name>
    <name evidence="5" type="ORF">UFOPK3267_00302</name>
    <name evidence="6" type="ORF">UFOPK3651_01041</name>
    <name evidence="7" type="ORF">UFOPK3931_01962</name>
    <name evidence="2" type="ORF">UFOPK4189_00784</name>
</gene>
<dbReference type="InterPro" id="IPR044992">
    <property type="entry name" value="ChyE-like"/>
</dbReference>
<evidence type="ECO:0000313" key="7">
    <source>
        <dbReference type="EMBL" id="CAB4998438.1"/>
    </source>
</evidence>